<evidence type="ECO:0000256" key="1">
    <source>
        <dbReference type="SAM" id="Coils"/>
    </source>
</evidence>
<sequence>MLEAENRVLRLKSEQDKAHLAASQMLARDLTGANGPMSPQVRGGAEAAGRSTLRNMAGSAAPASDVQTDSSAVSAIEQQLVEVQGQLENERMESQAQIAELQCQVNKLLESAPRDNDNQSKGHSDTALAHEDKSRIVDLESQLAQSAQEHADELARLKSEQSEMLHTLEQQTAETDALRSDITTKDSELASLGARLDKATSDLTWMTKRYDDSVAEQEQKQIDSASEESELVTSLRKQVDKLRRDHTEAMDQHRDLSESLKAAQTAHSDAESRLQHAQHDIELLRENVVDYEELRSRASQYRESLCEFVLHVQRWVSDDGESDAISAESLKSLEAAGLISLTSDVARRLSSWADRLSGDISAKTRRMAELEKDLDEAKQMHSQPSAGERHALENGDVPEDAQARIEELELLNDQLIQERNRYIEEQVIVNDYLEKLESESNRLVEDIEQLTTENQRLTEELRVASLHNSTVSLDFAAIDSKLASELAESENGDAVDIGESTTKQTAAATADIEALQQKHQREILTLQTRLADLEQRRSSEVKRLQDELGSLEEIVEDSVFRDSERSSKIASLTDEVDRLQREIRHLRSSGSNHALDSGSGLSKDAAAINTDDEVGGDDPLSADPSKPYVSRVGADSDHDEDETMYCGVCDVRTHNLSDCPEMITSSTLFKQDSAIDSTRPYCDNCELFNDHWTEHCPHGDEMF</sequence>
<evidence type="ECO:0000313" key="4">
    <source>
        <dbReference type="Proteomes" id="UP001140172"/>
    </source>
</evidence>
<dbReference type="OrthoDB" id="2130750at2759"/>
<protein>
    <recommendedName>
        <fullName evidence="5">CLIP1 zinc knuckle domain-containing protein</fullName>
    </recommendedName>
</protein>
<keyword evidence="4" id="KW-1185">Reference proteome</keyword>
<feature type="coiled-coil region" evidence="1">
    <location>
        <begin position="73"/>
        <end position="111"/>
    </location>
</feature>
<name>A0A9W8LNM5_9FUNG</name>
<reference evidence="3" key="1">
    <citation type="submission" date="2022-07" db="EMBL/GenBank/DDBJ databases">
        <title>Phylogenomic reconstructions and comparative analyses of Kickxellomycotina fungi.</title>
        <authorList>
            <person name="Reynolds N.K."/>
            <person name="Stajich J.E."/>
            <person name="Barry K."/>
            <person name="Grigoriev I.V."/>
            <person name="Crous P."/>
            <person name="Smith M.E."/>
        </authorList>
    </citation>
    <scope>NUCLEOTIDE SEQUENCE</scope>
    <source>
        <strain evidence="3">BCRC 34489</strain>
    </source>
</reference>
<dbReference type="Proteomes" id="UP001140172">
    <property type="component" value="Unassembled WGS sequence"/>
</dbReference>
<gene>
    <name evidence="3" type="ORF">GGI15_001431</name>
</gene>
<evidence type="ECO:0000313" key="3">
    <source>
        <dbReference type="EMBL" id="KAJ2786556.1"/>
    </source>
</evidence>
<evidence type="ECO:0008006" key="5">
    <source>
        <dbReference type="Google" id="ProtNLM"/>
    </source>
</evidence>
<keyword evidence="1" id="KW-0175">Coiled coil</keyword>
<feature type="region of interest" description="Disordered" evidence="2">
    <location>
        <begin position="30"/>
        <end position="71"/>
    </location>
</feature>
<proteinExistence type="predicted"/>
<evidence type="ECO:0000256" key="2">
    <source>
        <dbReference type="SAM" id="MobiDB-lite"/>
    </source>
</evidence>
<feature type="coiled-coil region" evidence="1">
    <location>
        <begin position="140"/>
        <end position="174"/>
    </location>
</feature>
<organism evidence="3 4">
    <name type="scientific">Coemansia interrupta</name>
    <dbReference type="NCBI Taxonomy" id="1126814"/>
    <lineage>
        <taxon>Eukaryota</taxon>
        <taxon>Fungi</taxon>
        <taxon>Fungi incertae sedis</taxon>
        <taxon>Zoopagomycota</taxon>
        <taxon>Kickxellomycotina</taxon>
        <taxon>Kickxellomycetes</taxon>
        <taxon>Kickxellales</taxon>
        <taxon>Kickxellaceae</taxon>
        <taxon>Coemansia</taxon>
    </lineage>
</organism>
<dbReference type="EMBL" id="JANBUM010000055">
    <property type="protein sequence ID" value="KAJ2786556.1"/>
    <property type="molecule type" value="Genomic_DNA"/>
</dbReference>
<comment type="caution">
    <text evidence="3">The sequence shown here is derived from an EMBL/GenBank/DDBJ whole genome shotgun (WGS) entry which is preliminary data.</text>
</comment>
<feature type="coiled-coil region" evidence="1">
    <location>
        <begin position="225"/>
        <end position="294"/>
    </location>
</feature>
<feature type="region of interest" description="Disordered" evidence="2">
    <location>
        <begin position="609"/>
        <end position="637"/>
    </location>
</feature>
<dbReference type="AlphaFoldDB" id="A0A9W8LNM5"/>
<accession>A0A9W8LNM5</accession>
<feature type="region of interest" description="Disordered" evidence="2">
    <location>
        <begin position="374"/>
        <end position="395"/>
    </location>
</feature>